<accession>A0A411LEV0</accession>
<evidence type="ECO:0000313" key="3">
    <source>
        <dbReference type="EMBL" id="QPT07513.1"/>
    </source>
</evidence>
<gene>
    <name evidence="2" type="ORF">HKX06_01865</name>
    <name evidence="3" type="ORF">I6G38_11800</name>
</gene>
<reference evidence="2 4" key="1">
    <citation type="submission" date="2020-05" db="EMBL/GenBank/DDBJ databases">
        <title>Draft Genome Sequences of Sphingomonas sp. Isolated from the International Space Station.</title>
        <authorList>
            <person name="Bijlani S."/>
            <person name="Singh N.K."/>
            <person name="Mason C.E."/>
            <person name="Wang C.C."/>
            <person name="Venkateswaran K."/>
        </authorList>
    </citation>
    <scope>NUCLEOTIDE SEQUENCE [LARGE SCALE GENOMIC DNA]</scope>
    <source>
        <strain evidence="2 4">FKI-L5-BR-P1</strain>
    </source>
</reference>
<evidence type="ECO:0000259" key="1">
    <source>
        <dbReference type="Pfam" id="PF00144"/>
    </source>
</evidence>
<dbReference type="GeneID" id="78529017"/>
<dbReference type="OrthoDB" id="113033at2"/>
<sequence length="478" mass="50638">MAESMNGWNRRSVMAIGAGILAAPGFAMASQGSGLPPAALDRVREMMRDRRIPAAGIAVVHNGVTMMTEGLGTASLPFDVPANEKTLFHLGSVGKQITAALVFELAEAGTIDLNGPVGRYARGLPDAFAAIPISALLSHTGGVPDYEGLPGFEADRPITREAFLTGVAGVPLDFQPGRAWAYSNTGYVLLGYLLADVTGKSYRDLVTERLLRRVGLIDSRVDDASAVIAGRAEPYVLEDNVTRHAVGMSSDYSQSADGGVLMSARDAARWEHALQVGPVPSPATVASLVRPALMSSGRSAAYGAGWFTDEINGRAVQYHSGSVTGFLTFAWRAPSTRTAVTVMVNIESGPAGRFIEEACLMLAEFVAPGSTPLGLAPAQDDAPEVTAQALALLTRGDRPLDPDLFTPEISALMEGRAAGVVVPFKIGADATGIEFRLVGHHAEPGGHVRRYRISRNGRARHVSFAYAPDGRIYRFRNL</sequence>
<dbReference type="PANTHER" id="PTHR46825">
    <property type="entry name" value="D-ALANYL-D-ALANINE-CARBOXYPEPTIDASE/ENDOPEPTIDASE AMPH"/>
    <property type="match status" value="1"/>
</dbReference>
<reference evidence="3 5" key="2">
    <citation type="submission" date="2020-12" db="EMBL/GenBank/DDBJ databases">
        <title>FDA dAtabase for Regulatory Grade micrObial Sequences (FDA-ARGOS): Supporting development and validation of Infectious Disease Dx tests.</title>
        <authorList>
            <person name="Sproer C."/>
            <person name="Gronow S."/>
            <person name="Severitt S."/>
            <person name="Schroder I."/>
            <person name="Tallon L."/>
            <person name="Sadzewicz L."/>
            <person name="Zhao X."/>
            <person name="Boylan J."/>
            <person name="Ott S."/>
            <person name="Bowen H."/>
            <person name="Vavikolanu K."/>
            <person name="Mehta A."/>
            <person name="Aluvathingal J."/>
            <person name="Nadendla S."/>
            <person name="Lowell S."/>
            <person name="Myers T."/>
            <person name="Yan Y."/>
            <person name="Sichtig H."/>
        </authorList>
    </citation>
    <scope>NUCLEOTIDE SEQUENCE [LARGE SCALE GENOMIC DNA]</scope>
    <source>
        <strain evidence="3 5">FDAARGOS_881</strain>
    </source>
</reference>
<protein>
    <submittedName>
        <fullName evidence="2">Beta-lactamase family protein</fullName>
    </submittedName>
</protein>
<dbReference type="Proteomes" id="UP000594836">
    <property type="component" value="Chromosome"/>
</dbReference>
<dbReference type="AlphaFoldDB" id="A0A411LEV0"/>
<dbReference type="EMBL" id="JABEOU010000006">
    <property type="protein sequence ID" value="NNG56138.1"/>
    <property type="molecule type" value="Genomic_DNA"/>
</dbReference>
<dbReference type="PANTHER" id="PTHR46825:SF9">
    <property type="entry name" value="BETA-LACTAMASE-RELATED DOMAIN-CONTAINING PROTEIN"/>
    <property type="match status" value="1"/>
</dbReference>
<evidence type="ECO:0000313" key="4">
    <source>
        <dbReference type="Proteomes" id="UP000550136"/>
    </source>
</evidence>
<name>A0A411LEV0_SPHPI</name>
<dbReference type="Gene3D" id="3.40.710.10">
    <property type="entry name" value="DD-peptidase/beta-lactamase superfamily"/>
    <property type="match status" value="1"/>
</dbReference>
<dbReference type="InterPro" id="IPR050491">
    <property type="entry name" value="AmpC-like"/>
</dbReference>
<dbReference type="RefSeq" id="WP_126053413.1">
    <property type="nucleotide sequence ID" value="NZ_AP023323.1"/>
</dbReference>
<proteinExistence type="predicted"/>
<organism evidence="2 4">
    <name type="scientific">Sphingomonas paucimobilis</name>
    <name type="common">Pseudomonas paucimobilis</name>
    <dbReference type="NCBI Taxonomy" id="13689"/>
    <lineage>
        <taxon>Bacteria</taxon>
        <taxon>Pseudomonadati</taxon>
        <taxon>Pseudomonadota</taxon>
        <taxon>Alphaproteobacteria</taxon>
        <taxon>Sphingomonadales</taxon>
        <taxon>Sphingomonadaceae</taxon>
        <taxon>Sphingomonas</taxon>
    </lineage>
</organism>
<evidence type="ECO:0000313" key="5">
    <source>
        <dbReference type="Proteomes" id="UP000594836"/>
    </source>
</evidence>
<dbReference type="SUPFAM" id="SSF56601">
    <property type="entry name" value="beta-lactamase/transpeptidase-like"/>
    <property type="match status" value="1"/>
</dbReference>
<evidence type="ECO:0000313" key="2">
    <source>
        <dbReference type="EMBL" id="NNG56138.1"/>
    </source>
</evidence>
<dbReference type="EMBL" id="CP065713">
    <property type="protein sequence ID" value="QPT07513.1"/>
    <property type="molecule type" value="Genomic_DNA"/>
</dbReference>
<dbReference type="Proteomes" id="UP000550136">
    <property type="component" value="Unassembled WGS sequence"/>
</dbReference>
<dbReference type="InterPro" id="IPR012338">
    <property type="entry name" value="Beta-lactam/transpept-like"/>
</dbReference>
<dbReference type="InterPro" id="IPR001466">
    <property type="entry name" value="Beta-lactam-related"/>
</dbReference>
<feature type="domain" description="Beta-lactamase-related" evidence="1">
    <location>
        <begin position="42"/>
        <end position="351"/>
    </location>
</feature>
<dbReference type="Pfam" id="PF00144">
    <property type="entry name" value="Beta-lactamase"/>
    <property type="match status" value="1"/>
</dbReference>